<evidence type="ECO:0000313" key="1">
    <source>
        <dbReference type="EMBL" id="BAV39225.1"/>
    </source>
</evidence>
<dbReference type="Proteomes" id="UP000224877">
    <property type="component" value="Segment"/>
</dbReference>
<gene>
    <name evidence="1" type="ORF">BPT24_100</name>
</gene>
<evidence type="ECO:0000313" key="2">
    <source>
        <dbReference type="Proteomes" id="UP000224877"/>
    </source>
</evidence>
<proteinExistence type="predicted"/>
<name>A0A1B4XWQ7_9CAUD</name>
<protein>
    <submittedName>
        <fullName evidence="1">Uncharacterized protein</fullName>
    </submittedName>
</protein>
<organism evidence="1 2">
    <name type="scientific">Tenacibaculum phage pT24</name>
    <dbReference type="NCBI Taxonomy" id="1880590"/>
    <lineage>
        <taxon>Viruses</taxon>
        <taxon>Duplodnaviria</taxon>
        <taxon>Heunggongvirae</taxon>
        <taxon>Uroviricota</taxon>
        <taxon>Caudoviricetes</taxon>
        <taxon>Kungbxnavirus</taxon>
        <taxon>Kungbxnavirus pT24</taxon>
    </lineage>
</organism>
<accession>A0A1B4XWQ7</accession>
<sequence length="655" mass="77684">MNKIKKHLFQELYNDDFNPKKSLSYYIKDYNKNIPVRFFDGYDINNVKSKCFRNMDEVFLYTPLIQNAVFVYKYLVYLRNTENKKDITLQHIFRLSLLNESDFEKFPKDDDAFNFAFLDDYSKKAIKTYSKRTLCNLWFGLGVVDLEFRRRIEEVNINSLESSKLVKVNGISFLNDLFDYSKNSNYGRVNSDKLCKIYDYQREIKECENDFISKINLPSDVYFDGHRFTVLMKDEPVDLMFDIDESKTYNIGGNIKKSIENFKIRNHEHYIGGENIKFPTKMSKSVKNRKVSIECGSFENVLDSWDYNIKTIIDGVLNGNIDSEALERYSFILMLKNGGKTKNGIEFSELVDDYKREKYEIKLKYDEYIKTTIQTLTNLVYKHDSSVSFLYKSENGYIVSTYRRNKIKKYQNKLVSHAEFFDNNFNKVGEVENYRHFEVTKYFKSKNSNNLFERMIYETFKQIVNDTSFILYDLEHDSSKQFVKDYHNIIESKKLSINEYSAPLGIINNRYEKIFKANSLDYFAKKLSNQIWEYGYADINNYTESVSLLKSGRLFINKTHSSEKYINIVNDEYELHNVDRYLISYINDNGVKIDTIDFSSFDNIRFNDINYDILDETIEENIKQNYDLSKKVLSIKSSNDFERTMKTKVATDKRS</sequence>
<keyword evidence="2" id="KW-1185">Reference proteome</keyword>
<reference evidence="1 2" key="1">
    <citation type="submission" date="2016-07" db="EMBL/GenBank/DDBJ databases">
        <title>Characterization of three bacteriophages infecting bacteria isolated from shrimp culture pond water.</title>
        <authorList>
            <person name="Khoa H.V."/>
        </authorList>
    </citation>
    <scope>NUCLEOTIDE SEQUENCE [LARGE SCALE GENOMIC DNA]</scope>
</reference>
<dbReference type="EMBL" id="LC168164">
    <property type="protein sequence ID" value="BAV39225.1"/>
    <property type="molecule type" value="Genomic_DNA"/>
</dbReference>